<keyword evidence="1" id="KW-1133">Transmembrane helix</keyword>
<proteinExistence type="predicted"/>
<organism evidence="2 3">
    <name type="scientific">Novosphingobium sediminis</name>
    <dbReference type="NCBI Taxonomy" id="707214"/>
    <lineage>
        <taxon>Bacteria</taxon>
        <taxon>Pseudomonadati</taxon>
        <taxon>Pseudomonadota</taxon>
        <taxon>Alphaproteobacteria</taxon>
        <taxon>Sphingomonadales</taxon>
        <taxon>Sphingomonadaceae</taxon>
        <taxon>Novosphingobium</taxon>
    </lineage>
</organism>
<gene>
    <name evidence="2" type="ORF">NSE01_11570</name>
</gene>
<comment type="caution">
    <text evidence="2">The sequence shown here is derived from an EMBL/GenBank/DDBJ whole genome shotgun (WGS) entry which is preliminary data.</text>
</comment>
<keyword evidence="1" id="KW-0472">Membrane</keyword>
<feature type="transmembrane region" description="Helical" evidence="1">
    <location>
        <begin position="14"/>
        <end position="38"/>
    </location>
</feature>
<keyword evidence="1" id="KW-0812">Transmembrane</keyword>
<dbReference type="Proteomes" id="UP000321464">
    <property type="component" value="Unassembled WGS sequence"/>
</dbReference>
<dbReference type="EMBL" id="BJYR01000007">
    <property type="protein sequence ID" value="GEN99324.1"/>
    <property type="molecule type" value="Genomic_DNA"/>
</dbReference>
<evidence type="ECO:0000256" key="1">
    <source>
        <dbReference type="SAM" id="Phobius"/>
    </source>
</evidence>
<dbReference type="AlphaFoldDB" id="A0A512AI05"/>
<name>A0A512AI05_9SPHN</name>
<accession>A0A512AI05</accession>
<protein>
    <submittedName>
        <fullName evidence="2">Uncharacterized protein</fullName>
    </submittedName>
</protein>
<keyword evidence="3" id="KW-1185">Reference proteome</keyword>
<sequence length="92" mass="9631">MPSPGACDAGTVELALIAVQFAAVMAKLAAVFAHFMALTHHFAVNGMGPGVADSWADLRLSQSRSQREERGSEQELAHGILLQTGSLACDHG</sequence>
<evidence type="ECO:0000313" key="3">
    <source>
        <dbReference type="Proteomes" id="UP000321464"/>
    </source>
</evidence>
<reference evidence="2 3" key="1">
    <citation type="submission" date="2019-07" db="EMBL/GenBank/DDBJ databases">
        <title>Whole genome shotgun sequence of Novosphingobium sediminis NBRC 106119.</title>
        <authorList>
            <person name="Hosoyama A."/>
            <person name="Uohara A."/>
            <person name="Ohji S."/>
            <person name="Ichikawa N."/>
        </authorList>
    </citation>
    <scope>NUCLEOTIDE SEQUENCE [LARGE SCALE GENOMIC DNA]</scope>
    <source>
        <strain evidence="2 3">NBRC 106119</strain>
    </source>
</reference>
<evidence type="ECO:0000313" key="2">
    <source>
        <dbReference type="EMBL" id="GEN99324.1"/>
    </source>
</evidence>